<dbReference type="InterPro" id="IPR000182">
    <property type="entry name" value="GNAT_dom"/>
</dbReference>
<accession>A0A8J7GGL5</accession>
<name>A0A8J7GGL5_9ACTN</name>
<dbReference type="Gene3D" id="3.40.630.30">
    <property type="match status" value="1"/>
</dbReference>
<keyword evidence="4" id="KW-0689">Ribosomal protein</keyword>
<evidence type="ECO:0000256" key="1">
    <source>
        <dbReference type="ARBA" id="ARBA00022679"/>
    </source>
</evidence>
<dbReference type="AlphaFoldDB" id="A0A8J7GGL5"/>
<sequence length="157" mass="17083">MITVREFRPSDAPTVWALNNLPSVGAADDSVPLALPPEPHPPAAYPDLGDIAGSFLEFLVVETDGHLVGMGGLKPRSETHAEVLRVRVHPAVRRRGVGRALMAALEDRAGELGFRAMFLDAATNQPEALAFYRGLGYAEAGRSTFPRWTLVYFTKEL</sequence>
<dbReference type="EMBL" id="JADOUF010000001">
    <property type="protein sequence ID" value="MBG6137561.1"/>
    <property type="molecule type" value="Genomic_DNA"/>
</dbReference>
<dbReference type="Proteomes" id="UP000622552">
    <property type="component" value="Unassembled WGS sequence"/>
</dbReference>
<dbReference type="RefSeq" id="WP_197004412.1">
    <property type="nucleotide sequence ID" value="NZ_BONS01000020.1"/>
</dbReference>
<protein>
    <submittedName>
        <fullName evidence="4">Ribosomal protein S18 acetylase RimI-like enzyme</fullName>
    </submittedName>
</protein>
<comment type="caution">
    <text evidence="4">The sequence shown here is derived from an EMBL/GenBank/DDBJ whole genome shotgun (WGS) entry which is preliminary data.</text>
</comment>
<keyword evidence="1" id="KW-0808">Transferase</keyword>
<gene>
    <name evidence="4" type="ORF">IW245_003755</name>
</gene>
<dbReference type="GO" id="GO:0016747">
    <property type="term" value="F:acyltransferase activity, transferring groups other than amino-acyl groups"/>
    <property type="evidence" value="ECO:0007669"/>
    <property type="project" value="InterPro"/>
</dbReference>
<dbReference type="PANTHER" id="PTHR43877">
    <property type="entry name" value="AMINOALKYLPHOSPHONATE N-ACETYLTRANSFERASE-RELATED-RELATED"/>
    <property type="match status" value="1"/>
</dbReference>
<dbReference type="InterPro" id="IPR016181">
    <property type="entry name" value="Acyl_CoA_acyltransferase"/>
</dbReference>
<keyword evidence="4" id="KW-0687">Ribonucleoprotein</keyword>
<dbReference type="CDD" id="cd04301">
    <property type="entry name" value="NAT_SF"/>
    <property type="match status" value="1"/>
</dbReference>
<dbReference type="SUPFAM" id="SSF55729">
    <property type="entry name" value="Acyl-CoA N-acyltransferases (Nat)"/>
    <property type="match status" value="1"/>
</dbReference>
<evidence type="ECO:0000256" key="2">
    <source>
        <dbReference type="ARBA" id="ARBA00023315"/>
    </source>
</evidence>
<dbReference type="PROSITE" id="PS51186">
    <property type="entry name" value="GNAT"/>
    <property type="match status" value="1"/>
</dbReference>
<evidence type="ECO:0000259" key="3">
    <source>
        <dbReference type="PROSITE" id="PS51186"/>
    </source>
</evidence>
<evidence type="ECO:0000313" key="5">
    <source>
        <dbReference type="Proteomes" id="UP000622552"/>
    </source>
</evidence>
<dbReference type="GO" id="GO:0005840">
    <property type="term" value="C:ribosome"/>
    <property type="evidence" value="ECO:0007669"/>
    <property type="project" value="UniProtKB-KW"/>
</dbReference>
<keyword evidence="2" id="KW-0012">Acyltransferase</keyword>
<dbReference type="Pfam" id="PF00583">
    <property type="entry name" value="Acetyltransf_1"/>
    <property type="match status" value="1"/>
</dbReference>
<proteinExistence type="predicted"/>
<feature type="domain" description="N-acetyltransferase" evidence="3">
    <location>
        <begin position="2"/>
        <end position="157"/>
    </location>
</feature>
<dbReference type="InterPro" id="IPR050832">
    <property type="entry name" value="Bact_Acetyltransf"/>
</dbReference>
<reference evidence="4" key="1">
    <citation type="submission" date="2020-11" db="EMBL/GenBank/DDBJ databases">
        <title>Sequencing the genomes of 1000 actinobacteria strains.</title>
        <authorList>
            <person name="Klenk H.-P."/>
        </authorList>
    </citation>
    <scope>NUCLEOTIDE SEQUENCE</scope>
    <source>
        <strain evidence="4">DSM 45356</strain>
    </source>
</reference>
<evidence type="ECO:0000313" key="4">
    <source>
        <dbReference type="EMBL" id="MBG6137561.1"/>
    </source>
</evidence>
<organism evidence="4 5">
    <name type="scientific">Longispora fulva</name>
    <dbReference type="NCBI Taxonomy" id="619741"/>
    <lineage>
        <taxon>Bacteria</taxon>
        <taxon>Bacillati</taxon>
        <taxon>Actinomycetota</taxon>
        <taxon>Actinomycetes</taxon>
        <taxon>Micromonosporales</taxon>
        <taxon>Micromonosporaceae</taxon>
        <taxon>Longispora</taxon>
    </lineage>
</organism>
<keyword evidence="5" id="KW-1185">Reference proteome</keyword>